<feature type="binding site" evidence="3">
    <location>
        <begin position="532"/>
        <end position="539"/>
    </location>
    <ligand>
        <name>ATP</name>
        <dbReference type="ChEBI" id="CHEBI:30616"/>
    </ligand>
</feature>
<keyword evidence="5" id="KW-1133">Transmembrane helix</keyword>
<protein>
    <recommendedName>
        <fullName evidence="6">FtsK domain-containing protein</fullName>
    </recommendedName>
</protein>
<keyword evidence="5" id="KW-0812">Transmembrane</keyword>
<evidence type="ECO:0000313" key="7">
    <source>
        <dbReference type="EMBL" id="GAA0035225.1"/>
    </source>
</evidence>
<name>A0ABN0SLB9_9MICO</name>
<dbReference type="Gene3D" id="3.40.50.300">
    <property type="entry name" value="P-loop containing nucleotide triphosphate hydrolases"/>
    <property type="match status" value="1"/>
</dbReference>
<dbReference type="EMBL" id="BAAAAF010000003">
    <property type="protein sequence ID" value="GAA0035225.1"/>
    <property type="molecule type" value="Genomic_DNA"/>
</dbReference>
<accession>A0ABN0SLB9</accession>
<dbReference type="Proteomes" id="UP001498238">
    <property type="component" value="Unassembled WGS sequence"/>
</dbReference>
<dbReference type="CDD" id="cd01127">
    <property type="entry name" value="TrwB_TraG_TraD_VirD4"/>
    <property type="match status" value="1"/>
</dbReference>
<evidence type="ECO:0000256" key="5">
    <source>
        <dbReference type="SAM" id="Phobius"/>
    </source>
</evidence>
<dbReference type="PANTHER" id="PTHR22683:SF1">
    <property type="entry name" value="TYPE VII SECRETION SYSTEM PROTEIN ESSC"/>
    <property type="match status" value="1"/>
</dbReference>
<gene>
    <name evidence="7" type="ORF">NCCP602_11860</name>
</gene>
<evidence type="ECO:0000256" key="1">
    <source>
        <dbReference type="ARBA" id="ARBA00022741"/>
    </source>
</evidence>
<dbReference type="SMART" id="SM00382">
    <property type="entry name" value="AAA"/>
    <property type="match status" value="1"/>
</dbReference>
<keyword evidence="1 3" id="KW-0547">Nucleotide-binding</keyword>
<feature type="region of interest" description="Disordered" evidence="4">
    <location>
        <begin position="1061"/>
        <end position="1098"/>
    </location>
</feature>
<feature type="transmembrane region" description="Helical" evidence="5">
    <location>
        <begin position="220"/>
        <end position="243"/>
    </location>
</feature>
<dbReference type="InterPro" id="IPR027417">
    <property type="entry name" value="P-loop_NTPase"/>
</dbReference>
<evidence type="ECO:0000259" key="6">
    <source>
        <dbReference type="PROSITE" id="PS50901"/>
    </source>
</evidence>
<keyword evidence="5" id="KW-0472">Membrane</keyword>
<evidence type="ECO:0000256" key="4">
    <source>
        <dbReference type="SAM" id="MobiDB-lite"/>
    </source>
</evidence>
<organism evidence="7 8">
    <name type="scientific">Brevibacterium metallidurans</name>
    <dbReference type="NCBI Taxonomy" id="1482676"/>
    <lineage>
        <taxon>Bacteria</taxon>
        <taxon>Bacillati</taxon>
        <taxon>Actinomycetota</taxon>
        <taxon>Actinomycetes</taxon>
        <taxon>Micrococcales</taxon>
        <taxon>Brevibacteriaceae</taxon>
        <taxon>Brevibacterium</taxon>
    </lineage>
</organism>
<proteinExistence type="predicted"/>
<dbReference type="SUPFAM" id="SSF52540">
    <property type="entry name" value="P-loop containing nucleoside triphosphate hydrolases"/>
    <property type="match status" value="1"/>
</dbReference>
<sequence>MTTTGILQQISSTGHVRTDVLEADGDLPLLAVLETVLGTPITADEVAASNPAAPSPDQGRSSEHPTQVTSQYPRDETALADDLRRMNTMTWGEWRTRHPVTVLGGTHFLRGHGPTTVSVVAGPDSGYTLHIDPRSTRLSRLPLPDCLLVADPCLSRSPTRLDLGSAQAETHTIRGSSVIVPGDVIDPGKRPLPAQRHAQAGVRVAAATVDEPRPARPPQWWAFLIPIGIGIALALLTGMWWFLLFSLSAPLSGYLAHAMEKRRFARDTAQHLIDSAHAVDEAVDRAGRLIAAERNSSSDISGLCLGFGASLSAITLAPDLGDRVDHVDGHAVIADCPITIDPRCTSVTVTGAREQLISMLLAWLADTRWPWRPSPALRTMPELLGAVSEDDATTDSRSSPSIVVDLSTTGSAVTLRLDAPSPSATVSVVLGTLGQAHTTSSTASAGPVPGRTFTASLMPPGRFLTLLSDRGRGSPPESDQRHGLHDHYDDSPTAIARRWAGADAAPALIGRGPAGEVGLDLFRDGPHALIAGTTGSGKSMLLQTWLLALALENPPDRVTFVLIDFKGGATFAPLAALPHTDSVLDDFDSAAAFRALVSVRAEITHREQLLADHGCASIDELEAPPPRLVVVIDEFHALMATHPRAADLLEHLTALGRSLGVHLILATQRPLGIVTGQMKANINIRICLRVRDEADSFDVLGVPDAAHLPPGRPGSALLDAGTAPLSFRVAVPFAEAVDASLVHRPRLRPWTPDHSPENCPSVVRGIAAANIVAAAQDARTAPSRRVVLPPLPESDDVAACASAMNTVGLGVGLVAGPGIGLDSELDDGRQPTVGSDANPLPVTGIIDIPTAQRQTVWTYDPLVDGSTVLLGDAGPDAASALARMASAAARSHRVVALGRIAEIIDWAEIRCGMKAGWRLHVIVDHLAAHHGQVSAGTVSAGSVPAREFPAGAVPADATADAPTLVVCDNWSELIDSLDHHAAAGLERLLTHARGLGLTFLLSGCRSALLGTAGFSSRLVFPPSSGADGLSVGLSRQRFLGTWPRLRAVLLGPRVADTGSDGADVQLAPYDPDVDAPRGRIPFTPRWQGLGSDPRDGDGLKMGRDGRIPVGIDPFGEPVMWDPVRDGPVLTVRGSSGGGKTEAARMLRSLTPSITVHDDAHLLAEAAPDLLDGGVHVVTMPLRFTPGYGSPLTKAQSSGPLLVLGTHSRQDLTSLGILRLPPLDGDPGTGWFVTESGARAVRLFRAEAPTVCPTQTSHSAVGPSAAVPQTESAGGPVRVS</sequence>
<dbReference type="InterPro" id="IPR002543">
    <property type="entry name" value="FtsK_dom"/>
</dbReference>
<dbReference type="Pfam" id="PF01580">
    <property type="entry name" value="FtsK_SpoIIIE"/>
    <property type="match status" value="2"/>
</dbReference>
<evidence type="ECO:0000256" key="2">
    <source>
        <dbReference type="ARBA" id="ARBA00022840"/>
    </source>
</evidence>
<reference evidence="7 8" key="1">
    <citation type="submission" date="2024-01" db="EMBL/GenBank/DDBJ databases">
        <title>Characterization of antibiotic resistant novel bacterial strains and their environmental applications.</title>
        <authorList>
            <person name="Manzoor S."/>
            <person name="Abbas S."/>
            <person name="Arshad M."/>
            <person name="Ahmed I."/>
        </authorList>
    </citation>
    <scope>NUCLEOTIDE SEQUENCE [LARGE SCALE GENOMIC DNA]</scope>
    <source>
        <strain evidence="7 8">NCCP-602</strain>
    </source>
</reference>
<feature type="region of interest" description="Disordered" evidence="4">
    <location>
        <begin position="44"/>
        <end position="76"/>
    </location>
</feature>
<dbReference type="PANTHER" id="PTHR22683">
    <property type="entry name" value="SPORULATION PROTEIN RELATED"/>
    <property type="match status" value="1"/>
</dbReference>
<dbReference type="PROSITE" id="PS50901">
    <property type="entry name" value="FTSK"/>
    <property type="match status" value="1"/>
</dbReference>
<evidence type="ECO:0000256" key="3">
    <source>
        <dbReference type="PROSITE-ProRule" id="PRU00289"/>
    </source>
</evidence>
<evidence type="ECO:0000313" key="8">
    <source>
        <dbReference type="Proteomes" id="UP001498238"/>
    </source>
</evidence>
<feature type="region of interest" description="Disordered" evidence="4">
    <location>
        <begin position="1252"/>
        <end position="1279"/>
    </location>
</feature>
<feature type="domain" description="FtsK" evidence="6">
    <location>
        <begin position="514"/>
        <end position="697"/>
    </location>
</feature>
<dbReference type="RefSeq" id="WP_339392178.1">
    <property type="nucleotide sequence ID" value="NZ_BAAAAF010000003.1"/>
</dbReference>
<dbReference type="InterPro" id="IPR050206">
    <property type="entry name" value="FtsK/SpoIIIE/SftA"/>
</dbReference>
<comment type="caution">
    <text evidence="7">The sequence shown here is derived from an EMBL/GenBank/DDBJ whole genome shotgun (WGS) entry which is preliminary data.</text>
</comment>
<keyword evidence="2 3" id="KW-0067">ATP-binding</keyword>
<dbReference type="InterPro" id="IPR003593">
    <property type="entry name" value="AAA+_ATPase"/>
</dbReference>
<keyword evidence="8" id="KW-1185">Reference proteome</keyword>